<feature type="region of interest" description="Disordered" evidence="7">
    <location>
        <begin position="2447"/>
        <end position="2491"/>
    </location>
</feature>
<dbReference type="InterPro" id="IPR057326">
    <property type="entry name" value="KR_dom"/>
</dbReference>
<evidence type="ECO:0000313" key="12">
    <source>
        <dbReference type="Proteomes" id="UP000016932"/>
    </source>
</evidence>
<dbReference type="Pfam" id="PF07993">
    <property type="entry name" value="NAD_binding_4"/>
    <property type="match status" value="1"/>
</dbReference>
<dbReference type="Gene3D" id="3.40.47.10">
    <property type="match status" value="1"/>
</dbReference>
<dbReference type="GO" id="GO:0004312">
    <property type="term" value="F:fatty acid synthase activity"/>
    <property type="evidence" value="ECO:0007669"/>
    <property type="project" value="TreeGrafter"/>
</dbReference>
<dbReference type="InterPro" id="IPR013217">
    <property type="entry name" value="Methyltransf_12"/>
</dbReference>
<dbReference type="SMART" id="SM00827">
    <property type="entry name" value="PKS_AT"/>
    <property type="match status" value="1"/>
</dbReference>
<dbReference type="CDD" id="cd02440">
    <property type="entry name" value="AdoMet_MTases"/>
    <property type="match status" value="1"/>
</dbReference>
<organism evidence="11 12">
    <name type="scientific">Pseudocercospora fijiensis (strain CIRAD86)</name>
    <name type="common">Black leaf streak disease fungus</name>
    <name type="synonym">Mycosphaerella fijiensis</name>
    <dbReference type="NCBI Taxonomy" id="383855"/>
    <lineage>
        <taxon>Eukaryota</taxon>
        <taxon>Fungi</taxon>
        <taxon>Dikarya</taxon>
        <taxon>Ascomycota</taxon>
        <taxon>Pezizomycotina</taxon>
        <taxon>Dothideomycetes</taxon>
        <taxon>Dothideomycetidae</taxon>
        <taxon>Mycosphaerellales</taxon>
        <taxon>Mycosphaerellaceae</taxon>
        <taxon>Pseudocercospora</taxon>
    </lineage>
</organism>
<dbReference type="Gene3D" id="3.30.70.3290">
    <property type="match status" value="1"/>
</dbReference>
<dbReference type="GeneID" id="19335154"/>
<dbReference type="InterPro" id="IPR013968">
    <property type="entry name" value="PKS_KR"/>
</dbReference>
<dbReference type="InterPro" id="IPR029063">
    <property type="entry name" value="SAM-dependent_MTases_sf"/>
</dbReference>
<dbReference type="InterPro" id="IPR049900">
    <property type="entry name" value="PKS_mFAS_DH"/>
</dbReference>
<dbReference type="GO" id="GO:0008168">
    <property type="term" value="F:methyltransferase activity"/>
    <property type="evidence" value="ECO:0007669"/>
    <property type="project" value="UniProtKB-KW"/>
</dbReference>
<keyword evidence="5" id="KW-0511">Multifunctional enzyme</keyword>
<dbReference type="PANTHER" id="PTHR43775:SF20">
    <property type="entry name" value="HYBRID PKS-NRPS SYNTHETASE APDA"/>
    <property type="match status" value="1"/>
</dbReference>
<dbReference type="SUPFAM" id="SSF51735">
    <property type="entry name" value="NAD(P)-binding Rossmann-fold domains"/>
    <property type="match status" value="2"/>
</dbReference>
<dbReference type="Pfam" id="PF08659">
    <property type="entry name" value="KR"/>
    <property type="match status" value="1"/>
</dbReference>
<dbReference type="InterPro" id="IPR049552">
    <property type="entry name" value="PKS_DH_N"/>
</dbReference>
<dbReference type="PHI-base" id="PHI:9395"/>
<dbReference type="InterPro" id="IPR036736">
    <property type="entry name" value="ACP-like_sf"/>
</dbReference>
<dbReference type="SUPFAM" id="SSF55048">
    <property type="entry name" value="Probable ACP-binding domain of malonyl-CoA ACP transacylase"/>
    <property type="match status" value="1"/>
</dbReference>
<dbReference type="SUPFAM" id="SSF53901">
    <property type="entry name" value="Thiolase-like"/>
    <property type="match status" value="1"/>
</dbReference>
<dbReference type="SUPFAM" id="SSF53335">
    <property type="entry name" value="S-adenosyl-L-methionine-dependent methyltransferases"/>
    <property type="match status" value="1"/>
</dbReference>
<evidence type="ECO:0000256" key="7">
    <source>
        <dbReference type="SAM" id="MobiDB-lite"/>
    </source>
</evidence>
<dbReference type="SMART" id="SM00822">
    <property type="entry name" value="PKS_KR"/>
    <property type="match status" value="1"/>
</dbReference>
<dbReference type="PANTHER" id="PTHR43775">
    <property type="entry name" value="FATTY ACID SYNTHASE"/>
    <property type="match status" value="1"/>
</dbReference>
<feature type="domain" description="Carrier" evidence="8">
    <location>
        <begin position="2365"/>
        <end position="2445"/>
    </location>
</feature>
<dbReference type="PROSITE" id="PS52004">
    <property type="entry name" value="KS3_2"/>
    <property type="match status" value="1"/>
</dbReference>
<dbReference type="OrthoDB" id="329835at2759"/>
<dbReference type="GO" id="GO:0044550">
    <property type="term" value="P:secondary metabolite biosynthetic process"/>
    <property type="evidence" value="ECO:0007669"/>
    <property type="project" value="TreeGrafter"/>
</dbReference>
<keyword evidence="3" id="KW-0489">Methyltransferase</keyword>
<dbReference type="STRING" id="383855.M2YPW9"/>
<dbReference type="Pfam" id="PF00550">
    <property type="entry name" value="PP-binding"/>
    <property type="match status" value="1"/>
</dbReference>
<dbReference type="PROSITE" id="PS00012">
    <property type="entry name" value="PHOSPHOPANTETHEINE"/>
    <property type="match status" value="1"/>
</dbReference>
<name>M2YPW9_PSEFD</name>
<dbReference type="Pfam" id="PF21089">
    <property type="entry name" value="PKS_DH_N"/>
    <property type="match status" value="1"/>
</dbReference>
<evidence type="ECO:0000256" key="3">
    <source>
        <dbReference type="ARBA" id="ARBA00022603"/>
    </source>
</evidence>
<dbReference type="Pfam" id="PF08242">
    <property type="entry name" value="Methyltransf_12"/>
    <property type="match status" value="1"/>
</dbReference>
<dbReference type="Pfam" id="PF00698">
    <property type="entry name" value="Acyl_transf_1"/>
    <property type="match status" value="1"/>
</dbReference>
<dbReference type="VEuPathDB" id="FungiDB:MYCFIDRAFT_190533"/>
<dbReference type="Gene3D" id="3.40.50.720">
    <property type="entry name" value="NAD(P)-binding Rossmann-like Domain"/>
    <property type="match status" value="2"/>
</dbReference>
<feature type="active site" description="Proton donor; for dehydratase activity" evidence="6">
    <location>
        <position position="1140"/>
    </location>
</feature>
<dbReference type="SMART" id="SM00826">
    <property type="entry name" value="PKS_DH"/>
    <property type="match status" value="1"/>
</dbReference>
<dbReference type="SMART" id="SM00825">
    <property type="entry name" value="PKS_KS"/>
    <property type="match status" value="1"/>
</dbReference>
<dbReference type="KEGG" id="pfj:MYCFIDRAFT_190533"/>
<feature type="region of interest" description="C-terminal hotdog fold" evidence="6">
    <location>
        <begin position="1080"/>
        <end position="1242"/>
    </location>
</feature>
<dbReference type="HOGENOM" id="CLU_000022_31_0_1"/>
<dbReference type="CDD" id="cd00833">
    <property type="entry name" value="PKS"/>
    <property type="match status" value="1"/>
</dbReference>
<dbReference type="InterPro" id="IPR013120">
    <property type="entry name" value="FAR_NAD-bd"/>
</dbReference>
<dbReference type="InterPro" id="IPR036291">
    <property type="entry name" value="NAD(P)-bd_dom_sf"/>
</dbReference>
<dbReference type="InterPro" id="IPR049551">
    <property type="entry name" value="PKS_DH_C"/>
</dbReference>
<dbReference type="Pfam" id="PF00109">
    <property type="entry name" value="ketoacyl-synt"/>
    <property type="match status" value="1"/>
</dbReference>
<reference evidence="11 12" key="1">
    <citation type="journal article" date="2012" name="PLoS Pathog.">
        <title>Diverse lifestyles and strategies of plant pathogenesis encoded in the genomes of eighteen Dothideomycetes fungi.</title>
        <authorList>
            <person name="Ohm R.A."/>
            <person name="Feau N."/>
            <person name="Henrissat B."/>
            <person name="Schoch C.L."/>
            <person name="Horwitz B.A."/>
            <person name="Barry K.W."/>
            <person name="Condon B.J."/>
            <person name="Copeland A.C."/>
            <person name="Dhillon B."/>
            <person name="Glaser F."/>
            <person name="Hesse C.N."/>
            <person name="Kosti I."/>
            <person name="LaButti K."/>
            <person name="Lindquist E.A."/>
            <person name="Lucas S."/>
            <person name="Salamov A.A."/>
            <person name="Bradshaw R.E."/>
            <person name="Ciuffetti L."/>
            <person name="Hamelin R.C."/>
            <person name="Kema G.H.J."/>
            <person name="Lawrence C."/>
            <person name="Scott J.A."/>
            <person name="Spatafora J.W."/>
            <person name="Turgeon B.G."/>
            <person name="de Wit P.J.G.M."/>
            <person name="Zhong S."/>
            <person name="Goodwin S.B."/>
            <person name="Grigoriev I.V."/>
        </authorList>
    </citation>
    <scope>NUCLEOTIDE SEQUENCE [LARGE SCALE GENOMIC DNA]</scope>
    <source>
        <strain evidence="11 12">CIRAD86</strain>
    </source>
</reference>
<protein>
    <submittedName>
        <fullName evidence="11">Uncharacterized protein</fullName>
    </submittedName>
</protein>
<evidence type="ECO:0000256" key="5">
    <source>
        <dbReference type="ARBA" id="ARBA00023268"/>
    </source>
</evidence>
<dbReference type="SUPFAM" id="SSF47336">
    <property type="entry name" value="ACP-like"/>
    <property type="match status" value="1"/>
</dbReference>
<dbReference type="SUPFAM" id="SSF52151">
    <property type="entry name" value="FabD/lysophospholipase-like"/>
    <property type="match status" value="1"/>
</dbReference>
<dbReference type="PROSITE" id="PS50075">
    <property type="entry name" value="CARRIER"/>
    <property type="match status" value="1"/>
</dbReference>
<dbReference type="InterPro" id="IPR009081">
    <property type="entry name" value="PP-bd_ACP"/>
</dbReference>
<feature type="compositionally biased region" description="Low complexity" evidence="7">
    <location>
        <begin position="2481"/>
        <end position="2491"/>
    </location>
</feature>
<dbReference type="InterPro" id="IPR050091">
    <property type="entry name" value="PKS_NRPS_Biosynth_Enz"/>
</dbReference>
<dbReference type="RefSeq" id="XP_007930394.1">
    <property type="nucleotide sequence ID" value="XM_007932203.1"/>
</dbReference>
<dbReference type="InterPro" id="IPR014030">
    <property type="entry name" value="Ketoacyl_synth_N"/>
</dbReference>
<dbReference type="Gene3D" id="3.40.50.150">
    <property type="entry name" value="Vaccinia Virus protein VP39"/>
    <property type="match status" value="1"/>
</dbReference>
<keyword evidence="12" id="KW-1185">Reference proteome</keyword>
<dbReference type="Pfam" id="PF02801">
    <property type="entry name" value="Ketoacyl-synt_C"/>
    <property type="match status" value="2"/>
</dbReference>
<dbReference type="InterPro" id="IPR014031">
    <property type="entry name" value="Ketoacyl_synth_C"/>
</dbReference>
<feature type="domain" description="Ketosynthase family 3 (KS3)" evidence="9">
    <location>
        <begin position="3"/>
        <end position="418"/>
    </location>
</feature>
<dbReference type="GO" id="GO:0006633">
    <property type="term" value="P:fatty acid biosynthetic process"/>
    <property type="evidence" value="ECO:0007669"/>
    <property type="project" value="TreeGrafter"/>
</dbReference>
<evidence type="ECO:0000256" key="4">
    <source>
        <dbReference type="ARBA" id="ARBA00022679"/>
    </source>
</evidence>
<proteinExistence type="predicted"/>
<dbReference type="InterPro" id="IPR042104">
    <property type="entry name" value="PKS_dehydratase_sf"/>
</dbReference>
<accession>M2YPW9</accession>
<dbReference type="InterPro" id="IPR006162">
    <property type="entry name" value="Ppantetheine_attach_site"/>
</dbReference>
<dbReference type="InterPro" id="IPR020807">
    <property type="entry name" value="PKS_DH"/>
</dbReference>
<evidence type="ECO:0000259" key="8">
    <source>
        <dbReference type="PROSITE" id="PS50075"/>
    </source>
</evidence>
<feature type="domain" description="PKS/mFAS DH" evidence="10">
    <location>
        <begin position="930"/>
        <end position="1242"/>
    </location>
</feature>
<dbReference type="PROSITE" id="PS52019">
    <property type="entry name" value="PKS_MFAS_DH"/>
    <property type="match status" value="1"/>
</dbReference>
<dbReference type="eggNOG" id="KOG1202">
    <property type="taxonomic scope" value="Eukaryota"/>
</dbReference>
<dbReference type="Pfam" id="PF14765">
    <property type="entry name" value="PS-DH"/>
    <property type="match status" value="1"/>
</dbReference>
<keyword evidence="2" id="KW-0597">Phosphoprotein</keyword>
<evidence type="ECO:0000256" key="1">
    <source>
        <dbReference type="ARBA" id="ARBA00022450"/>
    </source>
</evidence>
<dbReference type="Gene3D" id="3.40.366.10">
    <property type="entry name" value="Malonyl-Coenzyme A Acyl Carrier Protein, domain 2"/>
    <property type="match status" value="1"/>
</dbReference>
<dbReference type="InterPro" id="IPR016039">
    <property type="entry name" value="Thiolase-like"/>
</dbReference>
<dbReference type="Pfam" id="PF22621">
    <property type="entry name" value="CurL-like_PKS_C"/>
    <property type="match status" value="1"/>
</dbReference>
<evidence type="ECO:0000256" key="2">
    <source>
        <dbReference type="ARBA" id="ARBA00022553"/>
    </source>
</evidence>
<dbReference type="GO" id="GO:0032259">
    <property type="term" value="P:methylation"/>
    <property type="evidence" value="ECO:0007669"/>
    <property type="project" value="UniProtKB-KW"/>
</dbReference>
<evidence type="ECO:0000259" key="9">
    <source>
        <dbReference type="PROSITE" id="PS52004"/>
    </source>
</evidence>
<dbReference type="InterPro" id="IPR001227">
    <property type="entry name" value="Ac_transferase_dom_sf"/>
</dbReference>
<feature type="active site" description="Proton acceptor; for dehydratase activity" evidence="6">
    <location>
        <position position="962"/>
    </location>
</feature>
<dbReference type="Proteomes" id="UP000016932">
    <property type="component" value="Unassembled WGS sequence"/>
</dbReference>
<sequence length="2856" mass="313888">MSSEPIAIVGSACRFSGDTDSPAKLWQLLKNPQDLRQEIPPERFNVEAFYHPDHAYHGHANVKHSYLLAQDIARFDAEFFGINAMEANAMDPQQRLILETVYEAIESAGMTMEELSGSDTCVYAGSMTADYDAMSLRDLDHLPTYAAVGTSRAILSNRISYFFNWKGASMTIDTACSSSLVALHNAVQTLRSRDSGMAVVCGSNLIFGPESFIIESTVNMLSPDGLSRMWDKDANGYARGEGLAALVLKPLSAALEANDHIECVIRETGLNQDGHTAGLTMPSPSSQRDLIHSTYAKAGLDLRCPHDRPQYFEAHGTGTPAGVDHPLHVGSIKTVLGHTEGAAGLAGLLKAMLAIQNSCIPPNLHFNELNPSIEPFYKHLAIPCSVVPWPPLPPGQARRASVNSFGFGGSNAHAIIESYESESATSSQDANDNHIVYGPFVFSASSEVALRNNIKAYITYLEEHEDCNARDLAYTLRQRRSLLQYRLAIPATSCEILRQKLVEMSSGSSDAAFTRITRTIPKIGNGSGKILGIFTGQGAQYAGMGAELIRDSELARKIIQKLDSMLQDLPQQDRPSWSLEGKLLAAADESRTLEVGVSQPLTTAVQIMLVDLLGAAGIHFDVVVGHSSGEIAAAYAAKFLSARDAICIAYYRGMACEYSKSPNGNVSGAMLAVGTSMDDALEICRDDTFQGRISVAAVNSSSSVTISGDSDAIEELVVVMEDEQKFHRRLRVDRAYHSAHMQASAEPYAQGMKRARISAAASGSDSGSRQCQWYSSVYPGMLVNDLFPLSGEYWLENLVKPVMFEAALSAALQSSFTAFDVALEVGPHPALRGPAVQVMQDVLSKPVPYIGTLERGSGATSSFSTALGSLWSHLGRGDIDLDLFERMMSSVDVPFKLLKGLPCYQWNDETRYWSESRRSKHLRSRSEPVHPLLGHMTAESGPHALRWKHSLKPSEMPWLGGHAVQGQIVFPAAGYISSAIEAARWLANGDEIAQLVTLEQFVIHEAIPFQNEEDDIEVLIELTQISRVKDGQAITAANYTYSAALGGTSLSIVATCTVNVQLGQPCSSLLPARRPEPPHMVEVRPQRMYDYLEKLEYNFSGSFRSLTELHRRLGFSRCVGKAAERTLGCEALLVHPADLDAAFQAVHLACSYPGDEQIRHLHLPTRIDTIRINPAASKSSQKVDEIKHSFGVDAVWHQSDPLTPTTGFTGSASLFIGDQEPEHTAIQIDNVVLKPVGDSLDERKIYYGIDYVPTKLDGMAAAEGLEVTREVEDLMQTLRRIVYFYAAKFDREVPSDLPARVEAGNIKYYLDFCQHLTNELRPVEWMQDTKEDIQAAIHKLGPDAEGSADVKLHLLVGETMSRVFRGEADMLEELRLSGLLDDFYRYGAGLRQATLWLAAILKQITDRNPHLRLLEIGAGTGSATKDILAAIGPSFDDYTFTDISASFGDHAMEQFALLKDRVSFKTFDVEIDPIEQGFVEGQYDVVIASQVLHATTSLGETVRNARRLIRPGGWLLIGECDPGGRLRDSGSFIFGMLTGWWKGIQDGRRLSPFISAAEWDVVLRENGFCGIETMNPEHLGVPFGITAMAAQATDERMTIIRAPLSSPKNLEVEEVLIIGGQTDLVAQKVEELRQTLTGLGARVSNCKTLEEIDDNVDHPGIAIISLADLDQPVFQEMTPDRWASFQKLFVDSKSMLWVTCGRLKSEIYSNMTVGFGRGALNEESDLRLQFLDFDSISQLDTHVIAETFVVFTNQTVLEATDKKHILHISEREIIIDDQGRELVPRLAHQTRLNNRLSSTRRVVEYPTDLRDQEVALEQNSSGCFLRQLSRFDKHELVELRMQYSTLSAIRTPWGYRSLVLGVDSEGRKFISLTTSVRSVLRVSAQSLVEVENQKLVGSQLIYSIAVQMIALSILEPVRSGQRIIVHNSPLDIAIAISGRARQHGIHVVFTTDDTSAVRIPQTNATPSVRLHPFAGRLEVDRVVDTNVSYLTDLSLDQNRLSVTLASLVPAYCRKETWDTLRTSSASDVDCHEFVEPLKLHLDTAWKQVSASRPGRVIDWTSATCPPARLCRLDVVPLFRPDRTYWLCGLSGPLGTSICDWMIACGVRNMVISSRNPKINELWIDSHRKHRRNINIKSCDVTDEAALRKVHQEIVEELPPISGVVSAAMVLRDVAIRNMEYDQLQDVIRPKVLGSIHLDRIFHDVDLDFFIVLSSTNAIIGNPGQANYAAANMGMAGVANARRARGLRASVAHVGAIIGVGYVTNSIERLDLTVTMTNMIRVSEEEVHQMIAEVLEAGFEDSSVPPELVMGLKEVSLQDPGQSKWVHDPKFCRLLLPTTTGDGRNQAAGAVEVSVRESLEACKTGPDVHQVLKQAFAAQMRKTLFIKLSDDEIMLSSSNALGLDSLIAVDIRSWILKTFNVSIPVLQIMSADTRISDLVTSTMQELPASMTPSLHPDQDRKPSQASAVGSDTPSESSEHSSRPSVSTAASDWSSSVRKEEPIVFDWDYEARAPEEIVAYLDATPPRKKPEVILLTGVTGLLGHHLLGTLLASDSVRQIICIAVRRLSDRLGTASTQLPTDGRIEYHEGDLALPNFGLAETEIHNIFAKVDAVIHNGADTSHMRSYATLHQVNVQSTRTILRNCVSRHIPLHYISSAGIALASDLNPFPAVAVNGSAQKLDEISKHGAQGYMCSKWVCERMLENVGTIHGLPVWIHRPSTIVREGQDAATERAGLDWVNALLQYCHKTQSVPRVHHNKGCLDLVYAKTCCDGIVSDVLSNSPRVQNGPTYRNLVNDIVIPMAELNQVAFQAGRSSPYSVVSWSEWVDKAVAAGLNPAVAALIETMDEPGGHSYPRLLR</sequence>
<dbReference type="InterPro" id="IPR016035">
    <property type="entry name" value="Acyl_Trfase/lysoPLipase"/>
</dbReference>
<gene>
    <name evidence="11" type="ORF">MYCFIDRAFT_190533</name>
</gene>
<evidence type="ECO:0000259" key="10">
    <source>
        <dbReference type="PROSITE" id="PS52019"/>
    </source>
</evidence>
<dbReference type="InterPro" id="IPR016036">
    <property type="entry name" value="Malonyl_transacylase_ACP-bd"/>
</dbReference>
<dbReference type="InterPro" id="IPR020841">
    <property type="entry name" value="PKS_Beta-ketoAc_synthase_dom"/>
</dbReference>
<dbReference type="EMBL" id="KB446562">
    <property type="protein sequence ID" value="EME79755.1"/>
    <property type="molecule type" value="Genomic_DNA"/>
</dbReference>
<dbReference type="InterPro" id="IPR014043">
    <property type="entry name" value="Acyl_transferase_dom"/>
</dbReference>
<keyword evidence="4" id="KW-0808">Transferase</keyword>
<evidence type="ECO:0000313" key="11">
    <source>
        <dbReference type="EMBL" id="EME79755.1"/>
    </source>
</evidence>
<keyword evidence="1" id="KW-0596">Phosphopantetheine</keyword>
<dbReference type="eggNOG" id="KOG1178">
    <property type="taxonomic scope" value="Eukaryota"/>
</dbReference>
<evidence type="ECO:0000256" key="6">
    <source>
        <dbReference type="PROSITE-ProRule" id="PRU01363"/>
    </source>
</evidence>
<feature type="region of interest" description="N-terminal hotdog fold" evidence="6">
    <location>
        <begin position="930"/>
        <end position="1067"/>
    </location>
</feature>
<dbReference type="Gene3D" id="3.10.129.110">
    <property type="entry name" value="Polyketide synthase dehydratase"/>
    <property type="match status" value="1"/>
</dbReference>